<gene>
    <name evidence="4" type="ORF">Nepgr_022521</name>
</gene>
<organism evidence="4 5">
    <name type="scientific">Nepenthes gracilis</name>
    <name type="common">Slender pitcher plant</name>
    <dbReference type="NCBI Taxonomy" id="150966"/>
    <lineage>
        <taxon>Eukaryota</taxon>
        <taxon>Viridiplantae</taxon>
        <taxon>Streptophyta</taxon>
        <taxon>Embryophyta</taxon>
        <taxon>Tracheophyta</taxon>
        <taxon>Spermatophyta</taxon>
        <taxon>Magnoliopsida</taxon>
        <taxon>eudicotyledons</taxon>
        <taxon>Gunneridae</taxon>
        <taxon>Pentapetalae</taxon>
        <taxon>Caryophyllales</taxon>
        <taxon>Nepenthaceae</taxon>
        <taxon>Nepenthes</taxon>
    </lineage>
</organism>
<comment type="caution">
    <text evidence="4">The sequence shown here is derived from an EMBL/GenBank/DDBJ whole genome shotgun (WGS) entry which is preliminary data.</text>
</comment>
<evidence type="ECO:0000313" key="5">
    <source>
        <dbReference type="Proteomes" id="UP001279734"/>
    </source>
</evidence>
<dbReference type="PANTHER" id="PTHR32258">
    <property type="entry name" value="PROTEIN NETWORKED 4A"/>
    <property type="match status" value="1"/>
</dbReference>
<feature type="domain" description="NAB" evidence="3">
    <location>
        <begin position="1"/>
        <end position="54"/>
    </location>
</feature>
<dbReference type="InterPro" id="IPR011684">
    <property type="entry name" value="NAB"/>
</dbReference>
<evidence type="ECO:0000256" key="2">
    <source>
        <dbReference type="ARBA" id="ARBA00038006"/>
    </source>
</evidence>
<dbReference type="PANTHER" id="PTHR32258:SF6">
    <property type="entry name" value="PROTEIN NETWORKED 1A"/>
    <property type="match status" value="1"/>
</dbReference>
<protein>
    <recommendedName>
        <fullName evidence="3">NAB domain-containing protein</fullName>
    </recommendedName>
</protein>
<dbReference type="InterPro" id="IPR051861">
    <property type="entry name" value="NET_actin-binding_domain"/>
</dbReference>
<sequence length="301" mass="34677">MDARIKLIVEDADSIARRDDMCYRKRPELLKLVEEFYRAYSSLAERYNGARGQLLQAHQTRDASHSQVSFLFADDAPSTSEQHTPFTRFPIHAFDREESATTLSKKGLKHQEEDQEGLAQLLNENQNLKTRILIEFKEVISNLMKDIAPAQKYTTELELHANMLNEQIGRAKNDVEAQSQEQQKAIALEMRNGFQMIKDLKMCKKDVKIERGWLGDENQNLNELVLHSSNGNSRRQNGQPNDKILQCWEIAEWGCHHDLMNIKIQEQSSLSTVDDILHHELDMGSKIACIPLQNHRKGKGW</sequence>
<keyword evidence="5" id="KW-1185">Reference proteome</keyword>
<evidence type="ECO:0000259" key="3">
    <source>
        <dbReference type="PROSITE" id="PS51774"/>
    </source>
</evidence>
<keyword evidence="1" id="KW-0175">Coiled coil</keyword>
<comment type="similarity">
    <text evidence="2">Belongs to the NET family.</text>
</comment>
<evidence type="ECO:0000313" key="4">
    <source>
        <dbReference type="EMBL" id="GMH20680.1"/>
    </source>
</evidence>
<dbReference type="Proteomes" id="UP001279734">
    <property type="component" value="Unassembled WGS sequence"/>
</dbReference>
<accession>A0AAD3T0X4</accession>
<proteinExistence type="inferred from homology"/>
<dbReference type="GO" id="GO:0005886">
    <property type="term" value="C:plasma membrane"/>
    <property type="evidence" value="ECO:0007669"/>
    <property type="project" value="TreeGrafter"/>
</dbReference>
<dbReference type="PROSITE" id="PS51774">
    <property type="entry name" value="NAB"/>
    <property type="match status" value="1"/>
</dbReference>
<dbReference type="EMBL" id="BSYO01000022">
    <property type="protein sequence ID" value="GMH20680.1"/>
    <property type="molecule type" value="Genomic_DNA"/>
</dbReference>
<reference evidence="4" key="1">
    <citation type="submission" date="2023-05" db="EMBL/GenBank/DDBJ databases">
        <title>Nepenthes gracilis genome sequencing.</title>
        <authorList>
            <person name="Fukushima K."/>
        </authorList>
    </citation>
    <scope>NUCLEOTIDE SEQUENCE</scope>
    <source>
        <strain evidence="4">SING2019-196</strain>
    </source>
</reference>
<dbReference type="AlphaFoldDB" id="A0AAD3T0X4"/>
<evidence type="ECO:0000256" key="1">
    <source>
        <dbReference type="ARBA" id="ARBA00023054"/>
    </source>
</evidence>
<dbReference type="Pfam" id="PF07765">
    <property type="entry name" value="KIP1"/>
    <property type="match status" value="1"/>
</dbReference>
<name>A0AAD3T0X4_NEPGR</name>
<dbReference type="GO" id="GO:0051015">
    <property type="term" value="F:actin filament binding"/>
    <property type="evidence" value="ECO:0007669"/>
    <property type="project" value="TreeGrafter"/>
</dbReference>